<comment type="caution">
    <text evidence="3">The sequence shown here is derived from an EMBL/GenBank/DDBJ whole genome shotgun (WGS) entry which is preliminary data.</text>
</comment>
<dbReference type="Pfam" id="PF14550">
    <property type="entry name" value="Peptidase_S78_2"/>
    <property type="match status" value="1"/>
</dbReference>
<feature type="compositionally biased region" description="Basic and acidic residues" evidence="1">
    <location>
        <begin position="512"/>
        <end position="524"/>
    </location>
</feature>
<evidence type="ECO:0000256" key="1">
    <source>
        <dbReference type="SAM" id="MobiDB-lite"/>
    </source>
</evidence>
<evidence type="ECO:0000259" key="2">
    <source>
        <dbReference type="Pfam" id="PF14550"/>
    </source>
</evidence>
<name>A0ABD5QTM3_9EURY</name>
<reference evidence="3 4" key="1">
    <citation type="journal article" date="2019" name="Int. J. Syst. Evol. Microbiol.">
        <title>The Global Catalogue of Microorganisms (GCM) 10K type strain sequencing project: providing services to taxonomists for standard genome sequencing and annotation.</title>
        <authorList>
            <consortium name="The Broad Institute Genomics Platform"/>
            <consortium name="The Broad Institute Genome Sequencing Center for Infectious Disease"/>
            <person name="Wu L."/>
            <person name="Ma J."/>
        </authorList>
    </citation>
    <scope>NUCLEOTIDE SEQUENCE [LARGE SCALE GENOMIC DNA]</scope>
    <source>
        <strain evidence="3 4">CGMCC 1.16026</strain>
    </source>
</reference>
<organism evidence="3 4">
    <name type="scientific">Halorubrum glutamatedens</name>
    <dbReference type="NCBI Taxonomy" id="2707018"/>
    <lineage>
        <taxon>Archaea</taxon>
        <taxon>Methanobacteriati</taxon>
        <taxon>Methanobacteriota</taxon>
        <taxon>Stenosarchaea group</taxon>
        <taxon>Halobacteria</taxon>
        <taxon>Halobacteriales</taxon>
        <taxon>Haloferacaceae</taxon>
        <taxon>Halorubrum</taxon>
    </lineage>
</organism>
<sequence>MPPVTKAGGPQFRKGVEFVTKDDEDDDEQVAAGIVMVPDKADLQNDFAREETIRSFADQFEAFVDAGEAGGGIMHAVFPDGWMDLERNEVLDESEEIGGQEVDAGAWVQEWAINHDDLWELILEDVISGYSIGAIQVAWNGPFEQDELDDVDVPEELGDELVWELVEGIIREVSAVDIPAVPDAEILDTKAAAEKRLGDYLGDPNGFVEEAQERGHSEDEAEQLWDVLTEAAEEEGAGDPGEKSVFHRIGKAALDAFLGEPDTDIDDLDAGSRGSEKDADDFQATVFRVTAPEEDADDYEDDVLAIGVDFPKSDVYVDWRNEVFPDELEDPHVSVYGSIADLDQATGNDTEQLDTLDASAAKAMFNVDPEELATKDATGGDTPDDDGGSKSADSDMGDNTNDNNGGGDNKSLAEQNAEQITELTESVKGLTEALTGPEPKTAEIQIDGETHEVREDAAKAVLGIGDDDDVGEAIERLNEKAGRVDELEQRVDTIARQGGGSTQLDAAANGENGDRLDDLGKALS</sequence>
<feature type="region of interest" description="Disordered" evidence="1">
    <location>
        <begin position="495"/>
        <end position="524"/>
    </location>
</feature>
<accession>A0ABD5QTM3</accession>
<feature type="region of interest" description="Disordered" evidence="1">
    <location>
        <begin position="433"/>
        <end position="452"/>
    </location>
</feature>
<keyword evidence="4" id="KW-1185">Reference proteome</keyword>
<protein>
    <submittedName>
        <fullName evidence="3">XkdF-like putative serine protease domain-containing protein</fullName>
    </submittedName>
</protein>
<dbReference type="AlphaFoldDB" id="A0ABD5QTM3"/>
<feature type="region of interest" description="Disordered" evidence="1">
    <location>
        <begin position="370"/>
        <end position="411"/>
    </location>
</feature>
<dbReference type="RefSeq" id="WP_122106584.1">
    <property type="nucleotide sequence ID" value="NZ_JBHSKV010000017.1"/>
</dbReference>
<dbReference type="InterPro" id="IPR027924">
    <property type="entry name" value="XkdF"/>
</dbReference>
<evidence type="ECO:0000313" key="4">
    <source>
        <dbReference type="Proteomes" id="UP001596145"/>
    </source>
</evidence>
<dbReference type="EMBL" id="JBHSKV010000017">
    <property type="protein sequence ID" value="MFC5135489.1"/>
    <property type="molecule type" value="Genomic_DNA"/>
</dbReference>
<feature type="domain" description="Phage-like element PBSX protein XkdF" evidence="2">
    <location>
        <begin position="16"/>
        <end position="135"/>
    </location>
</feature>
<dbReference type="Proteomes" id="UP001596145">
    <property type="component" value="Unassembled WGS sequence"/>
</dbReference>
<evidence type="ECO:0000313" key="3">
    <source>
        <dbReference type="EMBL" id="MFC5135489.1"/>
    </source>
</evidence>
<proteinExistence type="predicted"/>
<gene>
    <name evidence="3" type="ORF">ACFPJA_12280</name>
</gene>